<proteinExistence type="predicted"/>
<dbReference type="Proteomes" id="UP001140087">
    <property type="component" value="Unassembled WGS sequence"/>
</dbReference>
<comment type="caution">
    <text evidence="1">The sequence shown here is derived from an EMBL/GenBank/DDBJ whole genome shotgun (WGS) entry which is preliminary data.</text>
</comment>
<evidence type="ECO:0000313" key="2">
    <source>
        <dbReference type="Proteomes" id="UP001140087"/>
    </source>
</evidence>
<accession>A0ACC1L388</accession>
<protein>
    <submittedName>
        <fullName evidence="1">Conserved oligomeric Golgi complex subunit</fullName>
    </submittedName>
</protein>
<keyword evidence="2" id="KW-1185">Reference proteome</keyword>
<sequence>MDSGTALAEAQQQIKELYGDFCDADFDAAAYARRAAGGDLAGGSADRIAEVMAELARRAQELDSVVRQAVVEAHEELFQQVVGVKQLDASLGQVEEQVREIKGYMHGLRTKIRVPYEQAQAYTWQSRNLHAAIGQVRAVSKFIQLVRRLQAQMPEAEGGADYALAALTLLDIDKVVGGSDLRGIRVVDEALAQAVAGRRERTVGVAEALIDAGMRQQHQGDVAGGLQVLFNLGELAPAVAARVRRCTVAWAGHVAGRLDPRALHAHVREHNARATAGDGSDMVGIDSVLWARLEALVDELLARGLELRVLERVLLRKRDALPRFEVSVGALDGPRADAAAGVSFLDVVAGELGDRPLAFWWGTAVNALAAEVGAACAGSTVIQQILTNGYPRLVQLFVPRLERILAPRLGGVVSANEARSDHGPRVLWDQLLGRFEADYVAKAASRIEDAVGRCYPPPPPPGLLDAHESRGRAADLERMAAVNLVPNRRLVAGVVRSIATELELAKSDPRLCAAVAGAAAAAIQSFVDITKTKVAGILVSPGVLDPLASPPSPLTKSYVGLVNAVDALRTGVAEIGGQDVAAPLPRAAAHRLRRQSRFSSAHSSLAGSPGSPGLADDAGANSAQHALCDCLFVLAAFVDEHINVLLGAADAAVVAAIVDGHGGAGGPEPPAERAMQWLQAQVVEVLEPDCQPRVATTVDRLMRLCVRAVCLAFPLTEDENLRLTAELTQFEFAASQLVAAAGASARGRGSKLTLDALGRSYQALRLMRPLLFTRSAELATVLAHLPAGDWRCVPIFDLLDHVVCRAATEVDAQHCMPTDILRCSRRQWIAAVSACEGLQVPAGDAGPAVAGHAAVMAALGESLKMLSACCEQSGSEDIAALIDAAQRAIKSG</sequence>
<reference evidence="1" key="1">
    <citation type="submission" date="2022-07" db="EMBL/GenBank/DDBJ databases">
        <title>Phylogenomic reconstructions and comparative analyses of Kickxellomycotina fungi.</title>
        <authorList>
            <person name="Reynolds N.K."/>
            <person name="Stajich J.E."/>
            <person name="Barry K."/>
            <person name="Grigoriev I.V."/>
            <person name="Crous P."/>
            <person name="Smith M.E."/>
        </authorList>
    </citation>
    <scope>NUCLEOTIDE SEQUENCE</scope>
    <source>
        <strain evidence="1">BCRC 34780</strain>
    </source>
</reference>
<gene>
    <name evidence="1" type="primary">COG5</name>
    <name evidence="1" type="ORF">H4R21_003507</name>
</gene>
<name>A0ACC1L388_9FUNG</name>
<evidence type="ECO:0000313" key="1">
    <source>
        <dbReference type="EMBL" id="KAJ2799550.1"/>
    </source>
</evidence>
<organism evidence="1 2">
    <name type="scientific">Coemansia helicoidea</name>
    <dbReference type="NCBI Taxonomy" id="1286919"/>
    <lineage>
        <taxon>Eukaryota</taxon>
        <taxon>Fungi</taxon>
        <taxon>Fungi incertae sedis</taxon>
        <taxon>Zoopagomycota</taxon>
        <taxon>Kickxellomycotina</taxon>
        <taxon>Kickxellomycetes</taxon>
        <taxon>Kickxellales</taxon>
        <taxon>Kickxellaceae</taxon>
        <taxon>Coemansia</taxon>
    </lineage>
</organism>
<dbReference type="EMBL" id="JANBUN010001125">
    <property type="protein sequence ID" value="KAJ2799550.1"/>
    <property type="molecule type" value="Genomic_DNA"/>
</dbReference>